<evidence type="ECO:0000313" key="2">
    <source>
        <dbReference type="Proteomes" id="UP000054564"/>
    </source>
</evidence>
<keyword evidence="2" id="KW-1185">Reference proteome</keyword>
<dbReference type="AlphaFoldDB" id="A0A0L0VNI6"/>
<proteinExistence type="predicted"/>
<organism evidence="1 2">
    <name type="scientific">Puccinia striiformis f. sp. tritici PST-78</name>
    <dbReference type="NCBI Taxonomy" id="1165861"/>
    <lineage>
        <taxon>Eukaryota</taxon>
        <taxon>Fungi</taxon>
        <taxon>Dikarya</taxon>
        <taxon>Basidiomycota</taxon>
        <taxon>Pucciniomycotina</taxon>
        <taxon>Pucciniomycetes</taxon>
        <taxon>Pucciniales</taxon>
        <taxon>Pucciniaceae</taxon>
        <taxon>Puccinia</taxon>
    </lineage>
</organism>
<reference evidence="2" key="1">
    <citation type="submission" date="2014-03" db="EMBL/GenBank/DDBJ databases">
        <title>The Genome Sequence of Puccinia striiformis f. sp. tritici PST-78.</title>
        <authorList>
            <consortium name="The Broad Institute Genome Sequencing Platform"/>
            <person name="Cuomo C."/>
            <person name="Hulbert S."/>
            <person name="Chen X."/>
            <person name="Walker B."/>
            <person name="Young S.K."/>
            <person name="Zeng Q."/>
            <person name="Gargeya S."/>
            <person name="Fitzgerald M."/>
            <person name="Haas B."/>
            <person name="Abouelleil A."/>
            <person name="Alvarado L."/>
            <person name="Arachchi H.M."/>
            <person name="Berlin A.M."/>
            <person name="Chapman S.B."/>
            <person name="Goldberg J."/>
            <person name="Griggs A."/>
            <person name="Gujja S."/>
            <person name="Hansen M."/>
            <person name="Howarth C."/>
            <person name="Imamovic A."/>
            <person name="Larimer J."/>
            <person name="McCowan C."/>
            <person name="Montmayeur A."/>
            <person name="Murphy C."/>
            <person name="Neiman D."/>
            <person name="Pearson M."/>
            <person name="Priest M."/>
            <person name="Roberts A."/>
            <person name="Saif S."/>
            <person name="Shea T."/>
            <person name="Sisk P."/>
            <person name="Sykes S."/>
            <person name="Wortman J."/>
            <person name="Nusbaum C."/>
            <person name="Birren B."/>
        </authorList>
    </citation>
    <scope>NUCLEOTIDE SEQUENCE [LARGE SCALE GENOMIC DNA]</scope>
    <source>
        <strain evidence="2">race PST-78</strain>
    </source>
</reference>
<sequence length="107" mass="12025">MLFGRQWSAVSSYGRLQPLMNFWIFVHSISTDTKFALIHDVAHTGEFVCVYGCRSSLHQSRRGICCRASAPQDDPLKACAHLVALARLIATILKKIRRLIPSNRTTP</sequence>
<protein>
    <submittedName>
        <fullName evidence="1">Uncharacterized protein</fullName>
    </submittedName>
</protein>
<gene>
    <name evidence="1" type="ORF">PSTG_05973</name>
</gene>
<comment type="caution">
    <text evidence="1">The sequence shown here is derived from an EMBL/GenBank/DDBJ whole genome shotgun (WGS) entry which is preliminary data.</text>
</comment>
<accession>A0A0L0VNI6</accession>
<dbReference type="Proteomes" id="UP000054564">
    <property type="component" value="Unassembled WGS sequence"/>
</dbReference>
<evidence type="ECO:0000313" key="1">
    <source>
        <dbReference type="EMBL" id="KNF00839.1"/>
    </source>
</evidence>
<name>A0A0L0VNI6_9BASI</name>
<dbReference type="EMBL" id="AJIL01000034">
    <property type="protein sequence ID" value="KNF00839.1"/>
    <property type="molecule type" value="Genomic_DNA"/>
</dbReference>